<dbReference type="STRING" id="1797589.A2784_04640"/>
<reference evidence="1 2" key="1">
    <citation type="journal article" date="2016" name="Nat. Commun.">
        <title>Thousands of microbial genomes shed light on interconnected biogeochemical processes in an aquifer system.</title>
        <authorList>
            <person name="Anantharaman K."/>
            <person name="Brown C.T."/>
            <person name="Hug L.A."/>
            <person name="Sharon I."/>
            <person name="Castelle C.J."/>
            <person name="Probst A.J."/>
            <person name="Thomas B.C."/>
            <person name="Singh A."/>
            <person name="Wilkins M.J."/>
            <person name="Karaoz U."/>
            <person name="Brodie E.L."/>
            <person name="Williams K.H."/>
            <person name="Hubbard S.S."/>
            <person name="Banfield J.F."/>
        </authorList>
    </citation>
    <scope>NUCLEOTIDE SEQUENCE [LARGE SCALE GENOMIC DNA]</scope>
</reference>
<accession>A0A1G1VMX8</accession>
<dbReference type="AlphaFoldDB" id="A0A1G1VMX8"/>
<name>A0A1G1VMX8_9BACT</name>
<evidence type="ECO:0000313" key="1">
    <source>
        <dbReference type="EMBL" id="OGY16745.1"/>
    </source>
</evidence>
<sequence>MKGWVVLITLFTLVAVSFTAGTVLAQGRKQEVRENMCQRVKDRIEDRRERFQEHRDQRVNIYRGVIQRLNNLVTKLEDRGCDAGQVKTDISTFESLVDELVATFNLFIDKLQAVGVPVCQEDPGDWKTAMAQVREQLQAVKAKHQEIRSFYKETLKPDVKAAGQACRTTNE</sequence>
<gene>
    <name evidence="1" type="ORF">A2784_04640</name>
</gene>
<comment type="caution">
    <text evidence="1">The sequence shown here is derived from an EMBL/GenBank/DDBJ whole genome shotgun (WGS) entry which is preliminary data.</text>
</comment>
<dbReference type="EMBL" id="MHCH01000039">
    <property type="protein sequence ID" value="OGY16745.1"/>
    <property type="molecule type" value="Genomic_DNA"/>
</dbReference>
<dbReference type="Proteomes" id="UP000177324">
    <property type="component" value="Unassembled WGS sequence"/>
</dbReference>
<protein>
    <submittedName>
        <fullName evidence="1">Uncharacterized protein</fullName>
    </submittedName>
</protein>
<evidence type="ECO:0000313" key="2">
    <source>
        <dbReference type="Proteomes" id="UP000177324"/>
    </source>
</evidence>
<proteinExistence type="predicted"/>
<organism evidence="1 2">
    <name type="scientific">Candidatus Chisholmbacteria bacterium RIFCSPHIGHO2_01_FULL_48_12</name>
    <dbReference type="NCBI Taxonomy" id="1797589"/>
    <lineage>
        <taxon>Bacteria</taxon>
        <taxon>Candidatus Chisholmiibacteriota</taxon>
    </lineage>
</organism>